<keyword evidence="3" id="KW-0479">Metal-binding</keyword>
<feature type="binding site" evidence="3">
    <location>
        <position position="133"/>
    </location>
    <ligand>
        <name>Zn(2+)</name>
        <dbReference type="ChEBI" id="CHEBI:29105"/>
        <label>2</label>
    </ligand>
</feature>
<dbReference type="STRING" id="28230.SAMN05878443_2376"/>
<dbReference type="InterPro" id="IPR013785">
    <property type="entry name" value="Aldolase_TIM"/>
</dbReference>
<reference evidence="5" key="1">
    <citation type="submission" date="2016-11" db="EMBL/GenBank/DDBJ databases">
        <authorList>
            <person name="Varghese N."/>
            <person name="Submissions S."/>
        </authorList>
    </citation>
    <scope>NUCLEOTIDE SEQUENCE [LARGE SCALE GENOMIC DNA]</scope>
    <source>
        <strain evidence="5">313</strain>
    </source>
</reference>
<keyword evidence="3" id="KW-0862">Zinc</keyword>
<dbReference type="EMBL" id="FSRN01000003">
    <property type="protein sequence ID" value="SIO32295.1"/>
    <property type="molecule type" value="Genomic_DNA"/>
</dbReference>
<dbReference type="CDD" id="cd00947">
    <property type="entry name" value="TBP_aldolase_IIB"/>
    <property type="match status" value="1"/>
</dbReference>
<dbReference type="PANTHER" id="PTHR30304:SF0">
    <property type="entry name" value="D-TAGATOSE-1,6-BISPHOSPHATE ALDOLASE SUBUNIT GATY-RELATED"/>
    <property type="match status" value="1"/>
</dbReference>
<dbReference type="eggNOG" id="COG0191">
    <property type="taxonomic scope" value="Bacteria"/>
</dbReference>
<dbReference type="InterPro" id="IPR000771">
    <property type="entry name" value="FBA_II"/>
</dbReference>
<feature type="binding site" evidence="2">
    <location>
        <begin position="229"/>
        <end position="232"/>
    </location>
    <ligand>
        <name>dihydroxyacetone phosphate</name>
        <dbReference type="ChEBI" id="CHEBI:57642"/>
    </ligand>
</feature>
<feature type="binding site" evidence="3">
    <location>
        <position position="103"/>
    </location>
    <ligand>
        <name>Zn(2+)</name>
        <dbReference type="ChEBI" id="CHEBI:29105"/>
        <label>2</label>
    </ligand>
</feature>
<keyword evidence="5" id="KW-1185">Reference proteome</keyword>
<feature type="active site" description="Proton donor" evidence="1">
    <location>
        <position position="81"/>
    </location>
</feature>
<dbReference type="OrthoDB" id="9803995at2"/>
<evidence type="ECO:0000313" key="4">
    <source>
        <dbReference type="EMBL" id="SIO32295.1"/>
    </source>
</evidence>
<feature type="binding site" evidence="2">
    <location>
        <position position="180"/>
    </location>
    <ligand>
        <name>dihydroxyacetone phosphate</name>
        <dbReference type="ChEBI" id="CHEBI:57642"/>
    </ligand>
</feature>
<dbReference type="PANTHER" id="PTHR30304">
    <property type="entry name" value="D-TAGATOSE-1,6-BISPHOSPHATE ALDOLASE"/>
    <property type="match status" value="1"/>
</dbReference>
<dbReference type="Pfam" id="PF01116">
    <property type="entry name" value="F_bP_aldolase"/>
    <property type="match status" value="1"/>
</dbReference>
<evidence type="ECO:0000256" key="1">
    <source>
        <dbReference type="PIRSR" id="PIRSR001359-1"/>
    </source>
</evidence>
<dbReference type="RefSeq" id="WP_051905684.1">
    <property type="nucleotide sequence ID" value="NZ_FSRN01000003.1"/>
</dbReference>
<feature type="binding site" evidence="3">
    <location>
        <position position="207"/>
    </location>
    <ligand>
        <name>Zn(2+)</name>
        <dbReference type="ChEBI" id="CHEBI:29105"/>
        <label>1</label>
        <note>catalytic</note>
    </ligand>
</feature>
<feature type="binding site" evidence="3">
    <location>
        <position position="179"/>
    </location>
    <ligand>
        <name>Zn(2+)</name>
        <dbReference type="ChEBI" id="CHEBI:29105"/>
        <label>1</label>
        <note>catalytic</note>
    </ligand>
</feature>
<evidence type="ECO:0000256" key="2">
    <source>
        <dbReference type="PIRSR" id="PIRSR001359-2"/>
    </source>
</evidence>
<sequence length="293" mass="32607">MLVTTKEMFEIAQKENFSIPAPDFYDSHSAQAYVQTAEELNLPLILSFAEVHLDLLTLKEAAAIGKVVAEEASVPVALHLDHGMTLNVIKEAVDLGFTSVMIDASSESFKVNVDRTREIIKYAHNKGVVVEAEIGHVGSGVNYENHEHTDSLYTTLEEATEFINLTGVDSLAISIGTAHGIYEGKPEIKFDVLKEISKSIDTPLVLHGGSSSGDYNLNKCAKNGISKTNIFTDIVNSAYEEININETKNIFDVREQSMRGMRKCLKHYYKVFETQPITIKEKVIQNEYKPSYQ</sequence>
<dbReference type="AlphaFoldDB" id="A0A1N6IJX6"/>
<accession>A0A1N6IJX6</accession>
<name>A0A1N6IJX6_9LACT</name>
<feature type="binding site" evidence="3">
    <location>
        <position position="82"/>
    </location>
    <ligand>
        <name>Zn(2+)</name>
        <dbReference type="ChEBI" id="CHEBI:29105"/>
        <label>1</label>
        <note>catalytic</note>
    </ligand>
</feature>
<dbReference type="Gene3D" id="3.20.20.70">
    <property type="entry name" value="Aldolase class I"/>
    <property type="match status" value="1"/>
</dbReference>
<dbReference type="InterPro" id="IPR050246">
    <property type="entry name" value="Class_II_FBP_aldolase"/>
</dbReference>
<dbReference type="GO" id="GO:0016832">
    <property type="term" value="F:aldehyde-lyase activity"/>
    <property type="evidence" value="ECO:0007669"/>
    <property type="project" value="InterPro"/>
</dbReference>
<dbReference type="SUPFAM" id="SSF51569">
    <property type="entry name" value="Aldolase"/>
    <property type="match status" value="1"/>
</dbReference>
<dbReference type="NCBIfam" id="TIGR00167">
    <property type="entry name" value="cbbA"/>
    <property type="match status" value="1"/>
</dbReference>
<evidence type="ECO:0000256" key="3">
    <source>
        <dbReference type="PIRSR" id="PIRSR001359-3"/>
    </source>
</evidence>
<protein>
    <submittedName>
        <fullName evidence="4">Fructose-bisphosphate aldolase, class II</fullName>
    </submittedName>
</protein>
<dbReference type="Proteomes" id="UP000184758">
    <property type="component" value="Unassembled WGS sequence"/>
</dbReference>
<feature type="binding site" evidence="2">
    <location>
        <begin position="208"/>
        <end position="210"/>
    </location>
    <ligand>
        <name>dihydroxyacetone phosphate</name>
        <dbReference type="ChEBI" id="CHEBI:57642"/>
    </ligand>
</feature>
<dbReference type="PIRSF" id="PIRSF001359">
    <property type="entry name" value="F_bP_aldolase_II"/>
    <property type="match status" value="1"/>
</dbReference>
<gene>
    <name evidence="4" type="ORF">SAMN05878443_2376</name>
</gene>
<dbReference type="GO" id="GO:0008270">
    <property type="term" value="F:zinc ion binding"/>
    <property type="evidence" value="ECO:0007669"/>
    <property type="project" value="InterPro"/>
</dbReference>
<evidence type="ECO:0000313" key="5">
    <source>
        <dbReference type="Proteomes" id="UP000184758"/>
    </source>
</evidence>
<dbReference type="GO" id="GO:0005975">
    <property type="term" value="P:carbohydrate metabolic process"/>
    <property type="evidence" value="ECO:0007669"/>
    <property type="project" value="InterPro"/>
</dbReference>
<proteinExistence type="predicted"/>
<comment type="cofactor">
    <cofactor evidence="3">
        <name>Zn(2+)</name>
        <dbReference type="ChEBI" id="CHEBI:29105"/>
    </cofactor>
    <text evidence="3">Binds 2 Zn(2+) ions per subunit. One is catalytic and the other provides a structural contribution.</text>
</comment>
<organism evidence="4 5">
    <name type="scientific">Carnobacterium alterfunditum</name>
    <dbReference type="NCBI Taxonomy" id="28230"/>
    <lineage>
        <taxon>Bacteria</taxon>
        <taxon>Bacillati</taxon>
        <taxon>Bacillota</taxon>
        <taxon>Bacilli</taxon>
        <taxon>Lactobacillales</taxon>
        <taxon>Carnobacteriaceae</taxon>
        <taxon>Carnobacterium</taxon>
    </lineage>
</organism>